<organism evidence="2 3">
    <name type="scientific">Bosea rubneri</name>
    <dbReference type="NCBI Taxonomy" id="3075434"/>
    <lineage>
        <taxon>Bacteria</taxon>
        <taxon>Pseudomonadati</taxon>
        <taxon>Pseudomonadota</taxon>
        <taxon>Alphaproteobacteria</taxon>
        <taxon>Hyphomicrobiales</taxon>
        <taxon>Boseaceae</taxon>
        <taxon>Bosea</taxon>
    </lineage>
</organism>
<proteinExistence type="predicted"/>
<dbReference type="EMBL" id="JAWDID010000021">
    <property type="protein sequence ID" value="MDU0341195.1"/>
    <property type="molecule type" value="Genomic_DNA"/>
</dbReference>
<gene>
    <name evidence="2" type="ORF">RKE40_14955</name>
</gene>
<evidence type="ECO:0000256" key="1">
    <source>
        <dbReference type="SAM" id="SignalP"/>
    </source>
</evidence>
<name>A0ABU3S8S4_9HYPH</name>
<comment type="caution">
    <text evidence="2">The sequence shown here is derived from an EMBL/GenBank/DDBJ whole genome shotgun (WGS) entry which is preliminary data.</text>
</comment>
<keyword evidence="3" id="KW-1185">Reference proteome</keyword>
<dbReference type="RefSeq" id="WP_316019029.1">
    <property type="nucleotide sequence ID" value="NZ_JAWDID010000021.1"/>
</dbReference>
<accession>A0ABU3S8S4</accession>
<feature type="chain" id="PRO_5046746713" description="DUF1795 domain-containing protein" evidence="1">
    <location>
        <begin position="28"/>
        <end position="319"/>
    </location>
</feature>
<evidence type="ECO:0000313" key="3">
    <source>
        <dbReference type="Proteomes" id="UP001254257"/>
    </source>
</evidence>
<evidence type="ECO:0000313" key="2">
    <source>
        <dbReference type="EMBL" id="MDU0341195.1"/>
    </source>
</evidence>
<feature type="signal peptide" evidence="1">
    <location>
        <begin position="1"/>
        <end position="27"/>
    </location>
</feature>
<dbReference type="Proteomes" id="UP001254257">
    <property type="component" value="Unassembled WGS sequence"/>
</dbReference>
<evidence type="ECO:0008006" key="4">
    <source>
        <dbReference type="Google" id="ProtNLM"/>
    </source>
</evidence>
<sequence>MRSTSTRHAILTGAFALFVAFAVPAFAQQKQTVPGTTVSLVAPEGFTVASGFAGLQNEKTKASIVIVEMPAEAHAQLSALFANLESAKANFARQGVELEDRDEVETSAGKVPLLSGTQKANGVTFAKWIALLKGVKTVLVTIQSPEDADFDGDDAETLLKSISLGSEPSMADKIGALPFAVAAAEPFRVVDTLGGSGILMTVGPLNADPSGKQPILIVAGQLAATQGLTIEQLSETLLRQTRGFGDLTISTREKRPFAGTEGYLLAGDDGAGKRFEQYLAVGPDGRFVRLIAIADADQFDGLKPGIAKIAGSIAFKPAK</sequence>
<protein>
    <recommendedName>
        <fullName evidence="4">DUF1795 domain-containing protein</fullName>
    </recommendedName>
</protein>
<reference evidence="2 3" key="1">
    <citation type="submission" date="2023-09" db="EMBL/GenBank/DDBJ databases">
        <title>Whole genome shotgun sequencing (WGS) of Bosea sp. ZW T0_25, isolated from stored onions (Allium cepa).</title>
        <authorList>
            <person name="Stoll D.A."/>
            <person name="Huch M."/>
        </authorList>
    </citation>
    <scope>NUCLEOTIDE SEQUENCE [LARGE SCALE GENOMIC DNA]</scope>
    <source>
        <strain evidence="2 3">ZW T0_25</strain>
    </source>
</reference>
<keyword evidence="1" id="KW-0732">Signal</keyword>